<dbReference type="InterPro" id="IPR051323">
    <property type="entry name" value="AtsK-like"/>
</dbReference>
<dbReference type="InterPro" id="IPR042098">
    <property type="entry name" value="TauD-like_sf"/>
</dbReference>
<feature type="region of interest" description="Disordered" evidence="6">
    <location>
        <begin position="180"/>
        <end position="206"/>
    </location>
</feature>
<dbReference type="InterPro" id="IPR003819">
    <property type="entry name" value="TauD/TfdA-like"/>
</dbReference>
<dbReference type="GO" id="GO:0000908">
    <property type="term" value="F:taurine dioxygenase activity"/>
    <property type="evidence" value="ECO:0007669"/>
    <property type="project" value="UniProtKB-EC"/>
</dbReference>
<dbReference type="EMBL" id="JAUYVI010000003">
    <property type="protein sequence ID" value="MDQ7247844.1"/>
    <property type="molecule type" value="Genomic_DNA"/>
</dbReference>
<evidence type="ECO:0000313" key="8">
    <source>
        <dbReference type="EMBL" id="MDQ7247844.1"/>
    </source>
</evidence>
<evidence type="ECO:0000256" key="4">
    <source>
        <dbReference type="ARBA" id="ARBA00023002"/>
    </source>
</evidence>
<evidence type="ECO:0000256" key="2">
    <source>
        <dbReference type="ARBA" id="ARBA00022723"/>
    </source>
</evidence>
<dbReference type="RefSeq" id="WP_379955284.1">
    <property type="nucleotide sequence ID" value="NZ_JAUYVI010000003.1"/>
</dbReference>
<dbReference type="PANTHER" id="PTHR30468:SF1">
    <property type="entry name" value="ALPHA-KETOGLUTARATE-DEPENDENT SULFONATE DIOXYGENASE"/>
    <property type="match status" value="1"/>
</dbReference>
<evidence type="ECO:0000259" key="7">
    <source>
        <dbReference type="Pfam" id="PF02668"/>
    </source>
</evidence>
<reference evidence="9" key="1">
    <citation type="submission" date="2023-08" db="EMBL/GenBank/DDBJ databases">
        <title>Rhodospirillaceae gen. nov., a novel taxon isolated from the Yangtze River Yuezi River estuary sludge.</title>
        <authorList>
            <person name="Ruan L."/>
        </authorList>
    </citation>
    <scope>NUCLEOTIDE SEQUENCE [LARGE SCALE GENOMIC DNA]</scope>
    <source>
        <strain evidence="9">R-7</strain>
    </source>
</reference>
<keyword evidence="4 8" id="KW-0560">Oxidoreductase</keyword>
<dbReference type="NCBIfam" id="NF007104">
    <property type="entry name" value="PRK09553.1"/>
    <property type="match status" value="1"/>
</dbReference>
<feature type="domain" description="TauD/TfdA-like" evidence="7">
    <location>
        <begin position="19"/>
        <end position="286"/>
    </location>
</feature>
<evidence type="ECO:0000256" key="6">
    <source>
        <dbReference type="SAM" id="MobiDB-lite"/>
    </source>
</evidence>
<dbReference type="Pfam" id="PF02668">
    <property type="entry name" value="TauD"/>
    <property type="match status" value="1"/>
</dbReference>
<evidence type="ECO:0000313" key="9">
    <source>
        <dbReference type="Proteomes" id="UP001230156"/>
    </source>
</evidence>
<evidence type="ECO:0000256" key="1">
    <source>
        <dbReference type="ARBA" id="ARBA00005896"/>
    </source>
</evidence>
<dbReference type="SUPFAM" id="SSF51197">
    <property type="entry name" value="Clavaminate synthase-like"/>
    <property type="match status" value="1"/>
</dbReference>
<dbReference type="Proteomes" id="UP001230156">
    <property type="component" value="Unassembled WGS sequence"/>
</dbReference>
<evidence type="ECO:0000256" key="5">
    <source>
        <dbReference type="ARBA" id="ARBA00023004"/>
    </source>
</evidence>
<gene>
    <name evidence="8" type="primary">tauD</name>
    <name evidence="8" type="ORF">Q8A70_09210</name>
</gene>
<keyword evidence="3 8" id="KW-0223">Dioxygenase</keyword>
<organism evidence="8 9">
    <name type="scientific">Dongia sedimenti</name>
    <dbReference type="NCBI Taxonomy" id="3064282"/>
    <lineage>
        <taxon>Bacteria</taxon>
        <taxon>Pseudomonadati</taxon>
        <taxon>Pseudomonadota</taxon>
        <taxon>Alphaproteobacteria</taxon>
        <taxon>Rhodospirillales</taxon>
        <taxon>Dongiaceae</taxon>
        <taxon>Dongia</taxon>
    </lineage>
</organism>
<protein>
    <submittedName>
        <fullName evidence="8">Taurine dioxygenase</fullName>
        <ecNumber evidence="8">1.14.11.17</ecNumber>
    </submittedName>
</protein>
<dbReference type="PANTHER" id="PTHR30468">
    <property type="entry name" value="ALPHA-KETOGLUTARATE-DEPENDENT SULFONATE DIOXYGENASE"/>
    <property type="match status" value="1"/>
</dbReference>
<name>A0ABU0YJE6_9PROT</name>
<dbReference type="Gene3D" id="3.60.130.10">
    <property type="entry name" value="Clavaminate synthase-like"/>
    <property type="match status" value="1"/>
</dbReference>
<comment type="caution">
    <text evidence="8">The sequence shown here is derived from an EMBL/GenBank/DDBJ whole genome shotgun (WGS) entry which is preliminary data.</text>
</comment>
<keyword evidence="2" id="KW-0479">Metal-binding</keyword>
<comment type="similarity">
    <text evidence="1">Belongs to the TfdA dioxygenase family.</text>
</comment>
<evidence type="ECO:0000256" key="3">
    <source>
        <dbReference type="ARBA" id="ARBA00022964"/>
    </source>
</evidence>
<accession>A0ABU0YJE6</accession>
<sequence>MPKTILAPRAEAVGTELDITPLNPTFVAEVHDIDLGARHSTETLAAIRAALVKHKLLLFRDQVLTPRQQKDFARNFGELHVHPLLNNDEGNDNPEIILLDYGPDRPPERDEFHTDVTFIATPPLGSILYGVEIPEHGGDTLFADLGAAYAALSEPLKRALEGLTARHDFERSFRTSPYYGDGSDPEKFAKARRNNPPVSHPVVRTHPETGEKGLFVNRAFTDTIEGLQRHESDALLELLWRHAEQPQFGYRHRWRTGDVLFWDNRITQHMVVADYFPQRRRMHRATILGDRPV</sequence>
<keyword evidence="5" id="KW-0408">Iron</keyword>
<dbReference type="EC" id="1.14.11.17" evidence="8"/>
<proteinExistence type="inferred from homology"/>
<keyword evidence="9" id="KW-1185">Reference proteome</keyword>